<evidence type="ECO:0000313" key="3">
    <source>
        <dbReference type="EMBL" id="KAK6971297.1"/>
    </source>
</evidence>
<gene>
    <name evidence="4" type="ORF">R3P38DRAFT_2813301</name>
    <name evidence="3" type="ORF">R3P38DRAFT_2814033</name>
</gene>
<dbReference type="AlphaFoldDB" id="A0AAV9Z3V8"/>
<evidence type="ECO:0000256" key="1">
    <source>
        <dbReference type="SAM" id="MobiDB-lite"/>
    </source>
</evidence>
<evidence type="ECO:0000313" key="5">
    <source>
        <dbReference type="Proteomes" id="UP001362999"/>
    </source>
</evidence>
<proteinExistence type="predicted"/>
<keyword evidence="5" id="KW-1185">Reference proteome</keyword>
<dbReference type="EMBL" id="JAWWNJ010000201">
    <property type="protein sequence ID" value="KAK6971915.1"/>
    <property type="molecule type" value="Genomic_DNA"/>
</dbReference>
<evidence type="ECO:0000256" key="2">
    <source>
        <dbReference type="SAM" id="Phobius"/>
    </source>
</evidence>
<keyword evidence="2" id="KW-0812">Transmembrane</keyword>
<name>A0AAV9Z3V8_9AGAR</name>
<keyword evidence="2" id="KW-0472">Membrane</keyword>
<dbReference type="Proteomes" id="UP001362999">
    <property type="component" value="Unassembled WGS sequence"/>
</dbReference>
<protein>
    <submittedName>
        <fullName evidence="3">Uncharacterized protein</fullName>
    </submittedName>
</protein>
<sequence>MSILFGSLGAAVPMTLLALFQAMIQFLGVGWPLWPRKFGLGSGLEPSGGGGYAQGDSFSVDGAEDETMRDEKPLLTDASSSRTHACALQGNLVDAMDATSGGSALKGPRVDLI</sequence>
<comment type="caution">
    <text evidence="3">The sequence shown here is derived from an EMBL/GenBank/DDBJ whole genome shotgun (WGS) entry which is preliminary data.</text>
</comment>
<organism evidence="3 5">
    <name type="scientific">Favolaschia claudopus</name>
    <dbReference type="NCBI Taxonomy" id="2862362"/>
    <lineage>
        <taxon>Eukaryota</taxon>
        <taxon>Fungi</taxon>
        <taxon>Dikarya</taxon>
        <taxon>Basidiomycota</taxon>
        <taxon>Agaricomycotina</taxon>
        <taxon>Agaricomycetes</taxon>
        <taxon>Agaricomycetidae</taxon>
        <taxon>Agaricales</taxon>
        <taxon>Marasmiineae</taxon>
        <taxon>Mycenaceae</taxon>
        <taxon>Favolaschia</taxon>
    </lineage>
</organism>
<feature type="region of interest" description="Disordered" evidence="1">
    <location>
        <begin position="46"/>
        <end position="81"/>
    </location>
</feature>
<accession>A0AAV9Z3V8</accession>
<keyword evidence="2" id="KW-1133">Transmembrane helix</keyword>
<feature type="transmembrane region" description="Helical" evidence="2">
    <location>
        <begin position="12"/>
        <end position="34"/>
    </location>
</feature>
<evidence type="ECO:0000313" key="4">
    <source>
        <dbReference type="EMBL" id="KAK6971915.1"/>
    </source>
</evidence>
<reference evidence="3 5" key="1">
    <citation type="journal article" date="2024" name="J Genomics">
        <title>Draft genome sequencing and assembly of Favolaschia claudopus CIRM-BRFM 2984 isolated from oak limbs.</title>
        <authorList>
            <person name="Navarro D."/>
            <person name="Drula E."/>
            <person name="Chaduli D."/>
            <person name="Cazenave R."/>
            <person name="Ahrendt S."/>
            <person name="Wang J."/>
            <person name="Lipzen A."/>
            <person name="Daum C."/>
            <person name="Barry K."/>
            <person name="Grigoriev I.V."/>
            <person name="Favel A."/>
            <person name="Rosso M.N."/>
            <person name="Martin F."/>
        </authorList>
    </citation>
    <scope>NUCLEOTIDE SEQUENCE [LARGE SCALE GENOMIC DNA]</scope>
    <source>
        <strain evidence="3 5">CIRM-BRFM 2984</strain>
    </source>
</reference>
<dbReference type="EMBL" id="JAWWNJ010000216">
    <property type="protein sequence ID" value="KAK6971297.1"/>
    <property type="molecule type" value="Genomic_DNA"/>
</dbReference>